<name>A0A151MYY0_ALLMI</name>
<evidence type="ECO:0000256" key="1">
    <source>
        <dbReference type="SAM" id="SignalP"/>
    </source>
</evidence>
<organism evidence="2 3">
    <name type="scientific">Alligator mississippiensis</name>
    <name type="common">American alligator</name>
    <dbReference type="NCBI Taxonomy" id="8496"/>
    <lineage>
        <taxon>Eukaryota</taxon>
        <taxon>Metazoa</taxon>
        <taxon>Chordata</taxon>
        <taxon>Craniata</taxon>
        <taxon>Vertebrata</taxon>
        <taxon>Euteleostomi</taxon>
        <taxon>Archelosauria</taxon>
        <taxon>Archosauria</taxon>
        <taxon>Crocodylia</taxon>
        <taxon>Alligatoridae</taxon>
        <taxon>Alligatorinae</taxon>
        <taxon>Alligator</taxon>
    </lineage>
</organism>
<dbReference type="Proteomes" id="UP000050525">
    <property type="component" value="Unassembled WGS sequence"/>
</dbReference>
<protein>
    <submittedName>
        <fullName evidence="2">Uncharacterized protein</fullName>
    </submittedName>
</protein>
<sequence>MSSLICLELVVLLLDKLPQDTEGFSVANKAQFQHLPFILTPKRTWNWPSIAVNLPWEIAGGCSQDKGNFKRSRNRTLNTFHPEILAS</sequence>
<reference evidence="2 3" key="1">
    <citation type="journal article" date="2012" name="Genome Biol.">
        <title>Sequencing three crocodilian genomes to illuminate the evolution of archosaurs and amniotes.</title>
        <authorList>
            <person name="St John J.A."/>
            <person name="Braun E.L."/>
            <person name="Isberg S.R."/>
            <person name="Miles L.G."/>
            <person name="Chong A.Y."/>
            <person name="Gongora J."/>
            <person name="Dalzell P."/>
            <person name="Moran C."/>
            <person name="Bed'hom B."/>
            <person name="Abzhanov A."/>
            <person name="Burgess S.C."/>
            <person name="Cooksey A.M."/>
            <person name="Castoe T.A."/>
            <person name="Crawford N.G."/>
            <person name="Densmore L.D."/>
            <person name="Drew J.C."/>
            <person name="Edwards S.V."/>
            <person name="Faircloth B.C."/>
            <person name="Fujita M.K."/>
            <person name="Greenwold M.J."/>
            <person name="Hoffmann F.G."/>
            <person name="Howard J.M."/>
            <person name="Iguchi T."/>
            <person name="Janes D.E."/>
            <person name="Khan S.Y."/>
            <person name="Kohno S."/>
            <person name="de Koning A.J."/>
            <person name="Lance S.L."/>
            <person name="McCarthy F.M."/>
            <person name="McCormack J.E."/>
            <person name="Merchant M.E."/>
            <person name="Peterson D.G."/>
            <person name="Pollock D.D."/>
            <person name="Pourmand N."/>
            <person name="Raney B.J."/>
            <person name="Roessler K.A."/>
            <person name="Sanford J.R."/>
            <person name="Sawyer R.H."/>
            <person name="Schmidt C.J."/>
            <person name="Triplett E.W."/>
            <person name="Tuberville T.D."/>
            <person name="Venegas-Anaya M."/>
            <person name="Howard J.T."/>
            <person name="Jarvis E.D."/>
            <person name="Guillette L.J.Jr."/>
            <person name="Glenn T.C."/>
            <person name="Green R.E."/>
            <person name="Ray D.A."/>
        </authorList>
    </citation>
    <scope>NUCLEOTIDE SEQUENCE [LARGE SCALE GENOMIC DNA]</scope>
    <source>
        <strain evidence="2">KSC_2009_1</strain>
    </source>
</reference>
<gene>
    <name evidence="2" type="ORF">Y1Q_0006782</name>
</gene>
<proteinExistence type="predicted"/>
<comment type="caution">
    <text evidence="2">The sequence shown here is derived from an EMBL/GenBank/DDBJ whole genome shotgun (WGS) entry which is preliminary data.</text>
</comment>
<dbReference type="EMBL" id="AKHW03004526">
    <property type="protein sequence ID" value="KYO29694.1"/>
    <property type="molecule type" value="Genomic_DNA"/>
</dbReference>
<feature type="chain" id="PRO_5007585592" evidence="1">
    <location>
        <begin position="24"/>
        <end position="87"/>
    </location>
</feature>
<keyword evidence="1" id="KW-0732">Signal</keyword>
<dbReference type="AlphaFoldDB" id="A0A151MYY0"/>
<feature type="signal peptide" evidence="1">
    <location>
        <begin position="1"/>
        <end position="23"/>
    </location>
</feature>
<keyword evidence="3" id="KW-1185">Reference proteome</keyword>
<evidence type="ECO:0000313" key="3">
    <source>
        <dbReference type="Proteomes" id="UP000050525"/>
    </source>
</evidence>
<accession>A0A151MYY0</accession>
<evidence type="ECO:0000313" key="2">
    <source>
        <dbReference type="EMBL" id="KYO29694.1"/>
    </source>
</evidence>